<accession>A0A9D9IAX4</accession>
<evidence type="ECO:0000313" key="4">
    <source>
        <dbReference type="EMBL" id="MBO8468805.1"/>
    </source>
</evidence>
<feature type="compositionally biased region" description="Basic and acidic residues" evidence="2">
    <location>
        <begin position="251"/>
        <end position="269"/>
    </location>
</feature>
<feature type="coiled-coil region" evidence="1">
    <location>
        <begin position="34"/>
        <end position="172"/>
    </location>
</feature>
<sequence length="288" mass="33261">MAENEKLECLRKLQDVLQEKFSLEQQVESLPADLKREESTLKAVEAEYEELQNLTEAAIQDVKSLSIQYEDAFQQRTTYEKQMEFLSTQREYEALSKQLEEAKVAEHTLLKQRNSRTKESEKLKKDTEAKAAEVEAQKAKVEEERTKVDTQLSGIQSKIAELEEKCQEIKNGTISDELYAKFSNIVRKKNGLGVVPVHGQVCMGCDRVLPVQFVIDLRQKQEHNEIDYCPYCSRIIWYEPLDPETEKNYIFEQLESRGTESKSSHKESAQESDSYDESMGMDGGFEDF</sequence>
<dbReference type="GO" id="GO:0003677">
    <property type="term" value="F:DNA binding"/>
    <property type="evidence" value="ECO:0007669"/>
    <property type="project" value="UniProtKB-KW"/>
</dbReference>
<proteinExistence type="predicted"/>
<dbReference type="AlphaFoldDB" id="A0A9D9IAX4"/>
<dbReference type="InterPro" id="IPR003743">
    <property type="entry name" value="Zf-RING_7"/>
</dbReference>
<feature type="region of interest" description="Disordered" evidence="2">
    <location>
        <begin position="251"/>
        <end position="288"/>
    </location>
</feature>
<keyword evidence="1" id="KW-0175">Coiled coil</keyword>
<protein>
    <submittedName>
        <fullName evidence="4">DNA-binding protein</fullName>
    </submittedName>
</protein>
<reference evidence="4" key="1">
    <citation type="submission" date="2020-10" db="EMBL/GenBank/DDBJ databases">
        <authorList>
            <person name="Gilroy R."/>
        </authorList>
    </citation>
    <scope>NUCLEOTIDE SEQUENCE</scope>
    <source>
        <strain evidence="4">14700</strain>
    </source>
</reference>
<feature type="domain" description="C4-type zinc ribbon" evidence="3">
    <location>
        <begin position="201"/>
        <end position="236"/>
    </location>
</feature>
<keyword evidence="4" id="KW-0238">DNA-binding</keyword>
<comment type="caution">
    <text evidence="4">The sequence shown here is derived from an EMBL/GenBank/DDBJ whole genome shotgun (WGS) entry which is preliminary data.</text>
</comment>
<name>A0A9D9IAX4_9SPIO</name>
<dbReference type="Proteomes" id="UP000810292">
    <property type="component" value="Unassembled WGS sequence"/>
</dbReference>
<evidence type="ECO:0000256" key="2">
    <source>
        <dbReference type="SAM" id="MobiDB-lite"/>
    </source>
</evidence>
<evidence type="ECO:0000259" key="3">
    <source>
        <dbReference type="Pfam" id="PF02591"/>
    </source>
</evidence>
<dbReference type="EMBL" id="JADIMF010000054">
    <property type="protein sequence ID" value="MBO8468805.1"/>
    <property type="molecule type" value="Genomic_DNA"/>
</dbReference>
<dbReference type="Pfam" id="PF02591">
    <property type="entry name" value="Zn_ribbon_9"/>
    <property type="match status" value="1"/>
</dbReference>
<dbReference type="Gene3D" id="1.10.287.1490">
    <property type="match status" value="1"/>
</dbReference>
<organism evidence="4 5">
    <name type="scientific">Candidatus Ornithospirochaeta stercoravium</name>
    <dbReference type="NCBI Taxonomy" id="2840897"/>
    <lineage>
        <taxon>Bacteria</taxon>
        <taxon>Pseudomonadati</taxon>
        <taxon>Spirochaetota</taxon>
        <taxon>Spirochaetia</taxon>
        <taxon>Spirochaetales</taxon>
        <taxon>Spirochaetaceae</taxon>
        <taxon>Spirochaetaceae incertae sedis</taxon>
        <taxon>Candidatus Ornithospirochaeta</taxon>
    </lineage>
</organism>
<reference evidence="4" key="2">
    <citation type="journal article" date="2021" name="PeerJ">
        <title>Extensive microbial diversity within the chicken gut microbiome revealed by metagenomics and culture.</title>
        <authorList>
            <person name="Gilroy R."/>
            <person name="Ravi A."/>
            <person name="Getino M."/>
            <person name="Pursley I."/>
            <person name="Horton D.L."/>
            <person name="Alikhan N.F."/>
            <person name="Baker D."/>
            <person name="Gharbi K."/>
            <person name="Hall N."/>
            <person name="Watson M."/>
            <person name="Adriaenssens E.M."/>
            <person name="Foster-Nyarko E."/>
            <person name="Jarju S."/>
            <person name="Secka A."/>
            <person name="Antonio M."/>
            <person name="Oren A."/>
            <person name="Chaudhuri R.R."/>
            <person name="La Ragione R."/>
            <person name="Hildebrand F."/>
            <person name="Pallen M.J."/>
        </authorList>
    </citation>
    <scope>NUCLEOTIDE SEQUENCE</scope>
    <source>
        <strain evidence="4">14700</strain>
    </source>
</reference>
<evidence type="ECO:0000256" key="1">
    <source>
        <dbReference type="SAM" id="Coils"/>
    </source>
</evidence>
<gene>
    <name evidence="4" type="ORF">IAA72_03355</name>
</gene>
<evidence type="ECO:0000313" key="5">
    <source>
        <dbReference type="Proteomes" id="UP000810292"/>
    </source>
</evidence>